<dbReference type="RefSeq" id="WP_226792127.1">
    <property type="nucleotide sequence ID" value="NZ_JAJBPF010000155.1"/>
</dbReference>
<accession>A0AAW4U026</accession>
<organism evidence="1 2">
    <name type="scientific">Bifidobacterium breve</name>
    <dbReference type="NCBI Taxonomy" id="1685"/>
    <lineage>
        <taxon>Bacteria</taxon>
        <taxon>Bacillati</taxon>
        <taxon>Actinomycetota</taxon>
        <taxon>Actinomycetes</taxon>
        <taxon>Bifidobacteriales</taxon>
        <taxon>Bifidobacteriaceae</taxon>
        <taxon>Bifidobacterium</taxon>
    </lineage>
</organism>
<dbReference type="AlphaFoldDB" id="A0AAW4U026"/>
<sequence>GELEVFRYEIKIGTGENLDISPKYTKPADDTGDSRYIKQGNGEETDNLITVDPDNIIVKDYMGGAMEL</sequence>
<feature type="non-terminal residue" evidence="1">
    <location>
        <position position="1"/>
    </location>
</feature>
<name>A0AAW4U026_BIFBR</name>
<gene>
    <name evidence="1" type="ORF">LIP63_10655</name>
</gene>
<dbReference type="EMBL" id="JAJBPF010000155">
    <property type="protein sequence ID" value="MCB5645797.1"/>
    <property type="molecule type" value="Genomic_DNA"/>
</dbReference>
<feature type="non-terminal residue" evidence="1">
    <location>
        <position position="68"/>
    </location>
</feature>
<protein>
    <submittedName>
        <fullName evidence="1">Uncharacterized protein</fullName>
    </submittedName>
</protein>
<proteinExistence type="predicted"/>
<evidence type="ECO:0000313" key="2">
    <source>
        <dbReference type="Proteomes" id="UP001198148"/>
    </source>
</evidence>
<dbReference type="Proteomes" id="UP001198148">
    <property type="component" value="Unassembled WGS sequence"/>
</dbReference>
<comment type="caution">
    <text evidence="1">The sequence shown here is derived from an EMBL/GenBank/DDBJ whole genome shotgun (WGS) entry which is preliminary data.</text>
</comment>
<evidence type="ECO:0000313" key="1">
    <source>
        <dbReference type="EMBL" id="MCB5645797.1"/>
    </source>
</evidence>
<reference evidence="1" key="1">
    <citation type="submission" date="2021-10" db="EMBL/GenBank/DDBJ databases">
        <title>Collection of gut derived symbiotic bacterial strains cultured from healthy donors.</title>
        <authorList>
            <person name="Lin H."/>
            <person name="Littmann E."/>
            <person name="Claire K."/>
            <person name="Pamer E."/>
        </authorList>
    </citation>
    <scope>NUCLEOTIDE SEQUENCE</scope>
    <source>
        <strain evidence="1">MSK.23.105</strain>
    </source>
</reference>